<dbReference type="Proteomes" id="UP000747399">
    <property type="component" value="Unassembled WGS sequence"/>
</dbReference>
<comment type="similarity">
    <text evidence="1">Belongs to the RUS1 family.</text>
</comment>
<dbReference type="Pfam" id="PF04884">
    <property type="entry name" value="UVB_sens_prot"/>
    <property type="match status" value="1"/>
</dbReference>
<dbReference type="Pfam" id="PF24160">
    <property type="entry name" value="UVB_sens_C"/>
    <property type="match status" value="1"/>
</dbReference>
<sequence>MRFGSVSLPMPVGGNGTEPGCRPALTFGWHPPGTPAPLLAVISAPIRVDFVGSSTGHELGRTPPNEPKRQLPPNSHQAPGSTPDHESLHHVARFPPWKKLGLSPSRGPTNRHVLAEQGQVQDEGSIAVESSSGRRRRAYLARGGDNQGQSSECGTSREGFDIVDERQTHEDHLRALIHAYLLPNGFPDSVGPQYAPYMAWRGVQYFFGGAISVFTTQSLLGALGVAGRFQGEAAAAINWVIKDGAGRLGRLLFARWGRELDCELKQFRLAGDLLMEAGAALELATIYAPPAFLPLACTANLSKNLAAVAASSTRAPIYRTFALQNNLADITAKGESVANLADILGTVAGIALSRMRLPRMSTFCVLSVGYLLSSRKEVDSVELPYMNRARLAYSARCYLTDGSVPSVAEANRNEPLLPWGRYNQGRLVLGASVEAACAGPSDLGYAASRFPESSYRYLVTYRPDTKKAYVLLRDGATSMDCLQASFFGHVFLHLLDGGGLCAAALPHTAGTHRDAVSPARLSRGNSCSGGSTSCTIACCGVSGISASCCPKHAAPLCGSEGSKGADLWEKTQHPEAGRDPGVFVGEWVGGLESHDHEHWRATMEQAQGVVSALYPDFISQAECNGWKLQQTMLNPKENRLLRLRPLQA</sequence>
<accession>A0A8J4ARF3</accession>
<evidence type="ECO:0000259" key="3">
    <source>
        <dbReference type="Pfam" id="PF04884"/>
    </source>
</evidence>
<evidence type="ECO:0000259" key="4">
    <source>
        <dbReference type="Pfam" id="PF24160"/>
    </source>
</evidence>
<evidence type="ECO:0000313" key="6">
    <source>
        <dbReference type="Proteomes" id="UP000747399"/>
    </source>
</evidence>
<feature type="region of interest" description="Disordered" evidence="2">
    <location>
        <begin position="115"/>
        <end position="135"/>
    </location>
</feature>
<feature type="domain" description="Protein root UVB sensitive/RUS" evidence="3">
    <location>
        <begin position="169"/>
        <end position="401"/>
    </location>
</feature>
<gene>
    <name evidence="5" type="ORF">Vafri_3268</name>
</gene>
<comment type="caution">
    <text evidence="5">The sequence shown here is derived from an EMBL/GenBank/DDBJ whole genome shotgun (WGS) entry which is preliminary data.</text>
</comment>
<reference evidence="5" key="1">
    <citation type="journal article" date="2021" name="Proc. Natl. Acad. Sci. U.S.A.">
        <title>Three genomes in the algal genus Volvox reveal the fate of a haploid sex-determining region after a transition to homothallism.</title>
        <authorList>
            <person name="Yamamoto K."/>
            <person name="Hamaji T."/>
            <person name="Kawai-Toyooka H."/>
            <person name="Matsuzaki R."/>
            <person name="Takahashi F."/>
            <person name="Nishimura Y."/>
            <person name="Kawachi M."/>
            <person name="Noguchi H."/>
            <person name="Minakuchi Y."/>
            <person name="Umen J.G."/>
            <person name="Toyoda A."/>
            <person name="Nozaki H."/>
        </authorList>
    </citation>
    <scope>NUCLEOTIDE SEQUENCE</scope>
    <source>
        <strain evidence="5">NIES-3780</strain>
    </source>
</reference>
<feature type="region of interest" description="Disordered" evidence="2">
    <location>
        <begin position="53"/>
        <end position="88"/>
    </location>
</feature>
<dbReference type="InterPro" id="IPR055412">
    <property type="entry name" value="UVB_sens_C"/>
</dbReference>
<dbReference type="PANTHER" id="PTHR12770">
    <property type="entry name" value="RUS1 FAMILY PROTEIN C16ORF58"/>
    <property type="match status" value="1"/>
</dbReference>
<keyword evidence="6" id="KW-1185">Reference proteome</keyword>
<dbReference type="PANTHER" id="PTHR12770:SF20">
    <property type="entry name" value="PROTEIN ROOT UVB SENSITIVE 6"/>
    <property type="match status" value="1"/>
</dbReference>
<name>A0A8J4ARF3_9CHLO</name>
<evidence type="ECO:0000256" key="1">
    <source>
        <dbReference type="ARBA" id="ARBA00007558"/>
    </source>
</evidence>
<proteinExistence type="inferred from homology"/>
<protein>
    <submittedName>
        <fullName evidence="5">Uncharacterized protein</fullName>
    </submittedName>
</protein>
<organism evidence="5 6">
    <name type="scientific">Volvox africanus</name>
    <dbReference type="NCBI Taxonomy" id="51714"/>
    <lineage>
        <taxon>Eukaryota</taxon>
        <taxon>Viridiplantae</taxon>
        <taxon>Chlorophyta</taxon>
        <taxon>core chlorophytes</taxon>
        <taxon>Chlorophyceae</taxon>
        <taxon>CS clade</taxon>
        <taxon>Chlamydomonadales</taxon>
        <taxon>Volvocaceae</taxon>
        <taxon>Volvox</taxon>
    </lineage>
</organism>
<dbReference type="InterPro" id="IPR006968">
    <property type="entry name" value="RUS_fam"/>
</dbReference>
<dbReference type="AlphaFoldDB" id="A0A8J4ARF3"/>
<dbReference type="EMBL" id="BNCO01000003">
    <property type="protein sequence ID" value="GIL46239.1"/>
    <property type="molecule type" value="Genomic_DNA"/>
</dbReference>
<evidence type="ECO:0000313" key="5">
    <source>
        <dbReference type="EMBL" id="GIL46239.1"/>
    </source>
</evidence>
<evidence type="ECO:0000256" key="2">
    <source>
        <dbReference type="SAM" id="MobiDB-lite"/>
    </source>
</evidence>
<dbReference type="InterPro" id="IPR054549">
    <property type="entry name" value="UVB_sens_RUS_dom"/>
</dbReference>
<feature type="domain" description="Root UVB sensitive protein C-terminal" evidence="4">
    <location>
        <begin position="404"/>
        <end position="496"/>
    </location>
</feature>